<organism evidence="1 2">
    <name type="scientific">Leptospira broomii serovar Hurstbridge str. 5399</name>
    <dbReference type="NCBI Taxonomy" id="1049789"/>
    <lineage>
        <taxon>Bacteria</taxon>
        <taxon>Pseudomonadati</taxon>
        <taxon>Spirochaetota</taxon>
        <taxon>Spirochaetia</taxon>
        <taxon>Leptospirales</taxon>
        <taxon>Leptospiraceae</taxon>
        <taxon>Leptospira</taxon>
    </lineage>
</organism>
<keyword evidence="2" id="KW-1185">Reference proteome</keyword>
<dbReference type="EMBL" id="AHMO02000004">
    <property type="protein sequence ID" value="EQA46935.1"/>
    <property type="molecule type" value="Genomic_DNA"/>
</dbReference>
<evidence type="ECO:0000313" key="1">
    <source>
        <dbReference type="EMBL" id="EQA46935.1"/>
    </source>
</evidence>
<keyword evidence="1" id="KW-0449">Lipoprotein</keyword>
<dbReference type="Proteomes" id="UP000015454">
    <property type="component" value="Unassembled WGS sequence"/>
</dbReference>
<accession>T0F723</accession>
<proteinExistence type="predicted"/>
<reference evidence="1" key="1">
    <citation type="submission" date="2013-05" db="EMBL/GenBank/DDBJ databases">
        <authorList>
            <person name="Harkins D.M."/>
            <person name="Durkin A.S."/>
            <person name="Brinkac L.M."/>
            <person name="Haft D.H."/>
            <person name="Selengut J.D."/>
            <person name="Sanka R."/>
            <person name="DePew J."/>
            <person name="Purushe J."/>
            <person name="Hartskeerl R.A."/>
            <person name="Ahmed A."/>
            <person name="van der Linden H."/>
            <person name="Goris M.G.A."/>
            <person name="Vinetz J.M."/>
            <person name="Sutton G.G."/>
            <person name="Nierman W.C."/>
            <person name="Fouts D.E."/>
        </authorList>
    </citation>
    <scope>NUCLEOTIDE SEQUENCE [LARGE SCALE GENOMIC DNA]</scope>
    <source>
        <strain evidence="1">5399</strain>
    </source>
</reference>
<sequence length="130" mass="15340">MRLILIIFSIFMLFSSCLYEKGYIQRIQIDPTTSDNPDEKKFNQSNRESYKKCMYTFIVLIWYNRPFPSSWNDIIFDPESDGHRSIKLKNATMSIHAIDFFPPWTIFMTIIPFPTVPIMRICGIVEGENL</sequence>
<dbReference type="STRING" id="1049789.LEP1GSC050_0683"/>
<dbReference type="PROSITE" id="PS51257">
    <property type="entry name" value="PROKAR_LIPOPROTEIN"/>
    <property type="match status" value="1"/>
</dbReference>
<gene>
    <name evidence="1" type="ORF">LEP1GSC050_0683</name>
</gene>
<dbReference type="AlphaFoldDB" id="T0F723"/>
<protein>
    <submittedName>
        <fullName evidence="1">Lipoprotein</fullName>
    </submittedName>
</protein>
<evidence type="ECO:0000313" key="2">
    <source>
        <dbReference type="Proteomes" id="UP000015454"/>
    </source>
</evidence>
<name>T0F723_9LEPT</name>
<comment type="caution">
    <text evidence="1">The sequence shown here is derived from an EMBL/GenBank/DDBJ whole genome shotgun (WGS) entry which is preliminary data.</text>
</comment>